<name>A0A4U0YVK8_9RHOB</name>
<proteinExistence type="inferred from homology"/>
<dbReference type="GO" id="GO:0031071">
    <property type="term" value="F:cysteine desulfurase activity"/>
    <property type="evidence" value="ECO:0007669"/>
    <property type="project" value="UniProtKB-EC"/>
</dbReference>
<dbReference type="InterPro" id="IPR000192">
    <property type="entry name" value="Aminotrans_V_dom"/>
</dbReference>
<dbReference type="GO" id="GO:0006520">
    <property type="term" value="P:amino acid metabolic process"/>
    <property type="evidence" value="ECO:0007669"/>
    <property type="project" value="InterPro"/>
</dbReference>
<comment type="similarity">
    <text evidence="3 16">Belongs to the class-V pyridoxal-phosphate-dependent aminotransferase family. NifS/IscS subfamily.</text>
</comment>
<dbReference type="FunFam" id="3.40.640.10:FF:000084">
    <property type="entry name" value="IscS-like cysteine desulfurase"/>
    <property type="match status" value="1"/>
</dbReference>
<dbReference type="InterPro" id="IPR020578">
    <property type="entry name" value="Aminotrans_V_PyrdxlP_BS"/>
</dbReference>
<evidence type="ECO:0000256" key="4">
    <source>
        <dbReference type="ARBA" id="ARBA00011738"/>
    </source>
</evidence>
<dbReference type="GO" id="GO:0030170">
    <property type="term" value="F:pyridoxal phosphate binding"/>
    <property type="evidence" value="ECO:0007669"/>
    <property type="project" value="InterPro"/>
</dbReference>
<dbReference type="InterPro" id="IPR017772">
    <property type="entry name" value="Cys_deSase_NifS_bac/arc"/>
</dbReference>
<dbReference type="SUPFAM" id="SSF53383">
    <property type="entry name" value="PLP-dependent transferases"/>
    <property type="match status" value="1"/>
</dbReference>
<dbReference type="GO" id="GO:0051536">
    <property type="term" value="F:iron-sulfur cluster binding"/>
    <property type="evidence" value="ECO:0007669"/>
    <property type="project" value="UniProtKB-KW"/>
</dbReference>
<dbReference type="InterPro" id="IPR016454">
    <property type="entry name" value="Cysteine_dSase"/>
</dbReference>
<evidence type="ECO:0000313" key="19">
    <source>
        <dbReference type="Proteomes" id="UP000306340"/>
    </source>
</evidence>
<feature type="domain" description="Aminotransferase class V" evidence="17">
    <location>
        <begin position="4"/>
        <end position="362"/>
    </location>
</feature>
<dbReference type="InterPro" id="IPR015424">
    <property type="entry name" value="PyrdxlP-dep_Trfase"/>
</dbReference>
<dbReference type="EC" id="2.8.1.7" evidence="5 16"/>
<keyword evidence="11 16" id="KW-0411">Iron-sulfur</keyword>
<evidence type="ECO:0000256" key="1">
    <source>
        <dbReference type="ARBA" id="ARBA00001933"/>
    </source>
</evidence>
<comment type="function">
    <text evidence="2">Catalyzes the removal of elemental sulfur atoms from cysteine to produce alanine. Seems to participate in the biosynthesis of the nitrogenase metalloclusters by providing the inorganic sulfur required for the Fe-S core formation.</text>
</comment>
<dbReference type="PROSITE" id="PS00595">
    <property type="entry name" value="AA_TRANSFER_CLASS_5"/>
    <property type="match status" value="1"/>
</dbReference>
<dbReference type="Proteomes" id="UP000306340">
    <property type="component" value="Unassembled WGS sequence"/>
</dbReference>
<reference evidence="18 19" key="1">
    <citation type="submission" date="2019-04" db="EMBL/GenBank/DDBJ databases">
        <title>Crypto-aerobic microbial life in anoxic (sulfidic) marine sediments.</title>
        <authorList>
            <person name="Bhattacharya S."/>
            <person name="Roy C."/>
            <person name="Mondal N."/>
            <person name="Sarkar J."/>
            <person name="Mandal S."/>
            <person name="Rameez M.J."/>
            <person name="Ghosh W."/>
        </authorList>
    </citation>
    <scope>NUCLEOTIDE SEQUENCE [LARGE SCALE GENOMIC DNA]</scope>
    <source>
        <strain evidence="18 19">SBBC</strain>
    </source>
</reference>
<keyword evidence="7 16" id="KW-0808">Transferase</keyword>
<keyword evidence="12" id="KW-0535">Nitrogen fixation</keyword>
<keyword evidence="10 16" id="KW-0408">Iron</keyword>
<keyword evidence="8 16" id="KW-0479">Metal-binding</keyword>
<dbReference type="Gene3D" id="3.90.1150.10">
    <property type="entry name" value="Aspartate Aminotransferase, domain 1"/>
    <property type="match status" value="1"/>
</dbReference>
<evidence type="ECO:0000256" key="2">
    <source>
        <dbReference type="ARBA" id="ARBA00003120"/>
    </source>
</evidence>
<evidence type="ECO:0000256" key="15">
    <source>
        <dbReference type="RuleBase" id="RU004504"/>
    </source>
</evidence>
<comment type="cofactor">
    <cofactor evidence="1 15">
        <name>pyridoxal 5'-phosphate</name>
        <dbReference type="ChEBI" id="CHEBI:597326"/>
    </cofactor>
</comment>
<protein>
    <recommendedName>
        <fullName evidence="6 16">Cysteine desulfurase</fullName>
        <ecNumber evidence="5 16">2.8.1.7</ecNumber>
    </recommendedName>
    <alternativeName>
        <fullName evidence="13 16">Nitrogenase metalloclusters biosynthesis protein NifS</fullName>
    </alternativeName>
</protein>
<evidence type="ECO:0000256" key="10">
    <source>
        <dbReference type="ARBA" id="ARBA00023004"/>
    </source>
</evidence>
<evidence type="ECO:0000256" key="12">
    <source>
        <dbReference type="ARBA" id="ARBA00023231"/>
    </source>
</evidence>
<dbReference type="InterPro" id="IPR015421">
    <property type="entry name" value="PyrdxlP-dep_Trfase_major"/>
</dbReference>
<dbReference type="RefSeq" id="WP_136792335.1">
    <property type="nucleotide sequence ID" value="NZ_SWAU01000074.1"/>
</dbReference>
<dbReference type="Pfam" id="PF00266">
    <property type="entry name" value="Aminotran_5"/>
    <property type="match status" value="1"/>
</dbReference>
<gene>
    <name evidence="18" type="primary">nifS</name>
    <name evidence="18" type="ORF">FAZ78_09570</name>
</gene>
<comment type="catalytic activity">
    <reaction evidence="14 16">
        <text>(sulfur carrier)-H + L-cysteine = (sulfur carrier)-SH + L-alanine</text>
        <dbReference type="Rhea" id="RHEA:43892"/>
        <dbReference type="Rhea" id="RHEA-COMP:14737"/>
        <dbReference type="Rhea" id="RHEA-COMP:14739"/>
        <dbReference type="ChEBI" id="CHEBI:29917"/>
        <dbReference type="ChEBI" id="CHEBI:35235"/>
        <dbReference type="ChEBI" id="CHEBI:57972"/>
        <dbReference type="ChEBI" id="CHEBI:64428"/>
        <dbReference type="EC" id="2.8.1.7"/>
    </reaction>
</comment>
<dbReference type="Gene3D" id="1.10.260.50">
    <property type="match status" value="1"/>
</dbReference>
<keyword evidence="9 16" id="KW-0663">Pyridoxal phosphate</keyword>
<evidence type="ECO:0000313" key="18">
    <source>
        <dbReference type="EMBL" id="TKA96780.1"/>
    </source>
</evidence>
<sequence length="393" mass="41408">MTGVYLDNNATTRVAPQVLARMLPFFTEEFGNPSSLHRFGKAPARAVAEARRAVQALVGAVDPSEIVFTSGGTEANAMAIHAGLAADPARREIVTSAVEHPAILALCARLVQEGATVHLIPVDRFGRLDLDAYRAAVGPQTALVSLMWANNETGTVFPVEGLAEIARAAGALFHTDAVQAAGKLPISLRGTDIDMLSLSAHKLHGPKGIGALYVRKGVPFQPLLRGGKQERGRRAGTENTPGIVGFGAAAELALRADRSSMAALRDELERGILARVPKCAALGDLLDRLPNTSCVAFDFIEGEAILMMLDRAGIAVSSGAACASGAIEPSHVMRAMKVPFTAAHGAIRFSLSRETTAAEIRQVLEVLPPIVEQLRALSPFGADLDTLVPGRLQ</sequence>
<evidence type="ECO:0000256" key="13">
    <source>
        <dbReference type="ARBA" id="ARBA00031911"/>
    </source>
</evidence>
<evidence type="ECO:0000256" key="6">
    <source>
        <dbReference type="ARBA" id="ARBA00013558"/>
    </source>
</evidence>
<dbReference type="PANTHER" id="PTHR11601:SF34">
    <property type="entry name" value="CYSTEINE DESULFURASE"/>
    <property type="match status" value="1"/>
</dbReference>
<accession>A0A4U0YVK8</accession>
<dbReference type="NCBIfam" id="TIGR03402">
    <property type="entry name" value="FeS_nifS"/>
    <property type="match status" value="1"/>
</dbReference>
<evidence type="ECO:0000256" key="9">
    <source>
        <dbReference type="ARBA" id="ARBA00022898"/>
    </source>
</evidence>
<dbReference type="InterPro" id="IPR015422">
    <property type="entry name" value="PyrdxlP-dep_Trfase_small"/>
</dbReference>
<dbReference type="GO" id="GO:0046872">
    <property type="term" value="F:metal ion binding"/>
    <property type="evidence" value="ECO:0007669"/>
    <property type="project" value="UniProtKB-KW"/>
</dbReference>
<evidence type="ECO:0000256" key="14">
    <source>
        <dbReference type="ARBA" id="ARBA00050776"/>
    </source>
</evidence>
<dbReference type="Gene3D" id="3.40.640.10">
    <property type="entry name" value="Type I PLP-dependent aspartate aminotransferase-like (Major domain)"/>
    <property type="match status" value="1"/>
</dbReference>
<dbReference type="AlphaFoldDB" id="A0A4U0YVK8"/>
<evidence type="ECO:0000256" key="8">
    <source>
        <dbReference type="ARBA" id="ARBA00022723"/>
    </source>
</evidence>
<evidence type="ECO:0000259" key="17">
    <source>
        <dbReference type="Pfam" id="PF00266"/>
    </source>
</evidence>
<evidence type="ECO:0000256" key="7">
    <source>
        <dbReference type="ARBA" id="ARBA00022679"/>
    </source>
</evidence>
<dbReference type="EMBL" id="SWAU01000074">
    <property type="protein sequence ID" value="TKA96780.1"/>
    <property type="molecule type" value="Genomic_DNA"/>
</dbReference>
<evidence type="ECO:0000256" key="16">
    <source>
        <dbReference type="RuleBase" id="RU364075"/>
    </source>
</evidence>
<comment type="subunit">
    <text evidence="4">Homodimer.</text>
</comment>
<dbReference type="PANTHER" id="PTHR11601">
    <property type="entry name" value="CYSTEINE DESULFURYLASE FAMILY MEMBER"/>
    <property type="match status" value="1"/>
</dbReference>
<evidence type="ECO:0000256" key="11">
    <source>
        <dbReference type="ARBA" id="ARBA00023014"/>
    </source>
</evidence>
<evidence type="ECO:0000256" key="3">
    <source>
        <dbReference type="ARBA" id="ARBA00006490"/>
    </source>
</evidence>
<organism evidence="18 19">
    <name type="scientific">Cereibacter changlensis</name>
    <dbReference type="NCBI Taxonomy" id="402884"/>
    <lineage>
        <taxon>Bacteria</taxon>
        <taxon>Pseudomonadati</taxon>
        <taxon>Pseudomonadota</taxon>
        <taxon>Alphaproteobacteria</taxon>
        <taxon>Rhodobacterales</taxon>
        <taxon>Paracoccaceae</taxon>
        <taxon>Cereibacter</taxon>
    </lineage>
</organism>
<dbReference type="PIRSF" id="PIRSF005572">
    <property type="entry name" value="NifS"/>
    <property type="match status" value="1"/>
</dbReference>
<evidence type="ECO:0000256" key="5">
    <source>
        <dbReference type="ARBA" id="ARBA00012239"/>
    </source>
</evidence>
<comment type="caution">
    <text evidence="18">The sequence shown here is derived from an EMBL/GenBank/DDBJ whole genome shotgun (WGS) entry which is preliminary data.</text>
</comment>